<comment type="caution">
    <text evidence="2">The sequence shown here is derived from an EMBL/GenBank/DDBJ whole genome shotgun (WGS) entry which is preliminary data.</text>
</comment>
<dbReference type="EMBL" id="BJJW01000002">
    <property type="protein sequence ID" value="GDZ83153.1"/>
    <property type="molecule type" value="Genomic_DNA"/>
</dbReference>
<dbReference type="SMART" id="SM00530">
    <property type="entry name" value="HTH_XRE"/>
    <property type="match status" value="1"/>
</dbReference>
<dbReference type="InterPro" id="IPR001387">
    <property type="entry name" value="Cro/C1-type_HTH"/>
</dbReference>
<dbReference type="AlphaFoldDB" id="A0A5A5TZY5"/>
<dbReference type="CDD" id="cd00093">
    <property type="entry name" value="HTH_XRE"/>
    <property type="match status" value="1"/>
</dbReference>
<reference evidence="2 3" key="1">
    <citation type="submission" date="2019-04" db="EMBL/GenBank/DDBJ databases">
        <title>A pseudo-fructophilic Leuconostoc citreum strain F192-5 isolated from peel of satsuma mandarin: the first report for isolation and characterization of strain-dependent fructophilic-like characteristics.</title>
        <authorList>
            <person name="Maeno S."/>
            <person name="Tanizawa Y."/>
            <person name="Kajikawa A."/>
            <person name="Kanesaki Y."/>
            <person name="Kubota E."/>
            <person name="Arita M."/>
            <person name="Leon D."/>
            <person name="Endo A."/>
        </authorList>
    </citation>
    <scope>NUCLEOTIDE SEQUENCE [LARGE SCALE GENOMIC DNA]</scope>
    <source>
        <strain evidence="2 3">F192-5</strain>
    </source>
</reference>
<gene>
    <name evidence="2" type="ORF">LCIT_03950</name>
</gene>
<dbReference type="GO" id="GO:0003677">
    <property type="term" value="F:DNA binding"/>
    <property type="evidence" value="ECO:0007669"/>
    <property type="project" value="InterPro"/>
</dbReference>
<name>A0A5A5TZY5_LEUCI</name>
<accession>A0A5A5TZY5</accession>
<dbReference type="Gene3D" id="1.10.260.40">
    <property type="entry name" value="lambda repressor-like DNA-binding domains"/>
    <property type="match status" value="1"/>
</dbReference>
<dbReference type="PROSITE" id="PS50943">
    <property type="entry name" value="HTH_CROC1"/>
    <property type="match status" value="1"/>
</dbReference>
<evidence type="ECO:0000313" key="2">
    <source>
        <dbReference type="EMBL" id="GDZ83153.1"/>
    </source>
</evidence>
<evidence type="ECO:0000313" key="3">
    <source>
        <dbReference type="Proteomes" id="UP000323274"/>
    </source>
</evidence>
<dbReference type="SUPFAM" id="SSF47413">
    <property type="entry name" value="lambda repressor-like DNA-binding domains"/>
    <property type="match status" value="1"/>
</dbReference>
<evidence type="ECO:0000259" key="1">
    <source>
        <dbReference type="PROSITE" id="PS50943"/>
    </source>
</evidence>
<dbReference type="Proteomes" id="UP000323274">
    <property type="component" value="Unassembled WGS sequence"/>
</dbReference>
<dbReference type="InterPro" id="IPR010982">
    <property type="entry name" value="Lambda_DNA-bd_dom_sf"/>
</dbReference>
<organism evidence="2 3">
    <name type="scientific">Leuconostoc citreum</name>
    <dbReference type="NCBI Taxonomy" id="33964"/>
    <lineage>
        <taxon>Bacteria</taxon>
        <taxon>Bacillati</taxon>
        <taxon>Bacillota</taxon>
        <taxon>Bacilli</taxon>
        <taxon>Lactobacillales</taxon>
        <taxon>Lactobacillaceae</taxon>
        <taxon>Leuconostoc</taxon>
    </lineage>
</organism>
<proteinExistence type="predicted"/>
<dbReference type="Pfam" id="PF01381">
    <property type="entry name" value="HTH_3"/>
    <property type="match status" value="1"/>
</dbReference>
<dbReference type="RefSeq" id="WP_004907159.1">
    <property type="nucleotide sequence ID" value="NZ_BJJW01000002.1"/>
</dbReference>
<feature type="domain" description="HTH cro/C1-type" evidence="1">
    <location>
        <begin position="4"/>
        <end position="58"/>
    </location>
</feature>
<sequence>MNRLRELRLGHKERQIDLSVGVEIDTQDISRYERGVTMPGLKRLIRFADYYNVSIDYLVGRSDER</sequence>
<protein>
    <recommendedName>
        <fullName evidence="1">HTH cro/C1-type domain-containing protein</fullName>
    </recommendedName>
</protein>